<dbReference type="AlphaFoldDB" id="A0A6J6R628"/>
<reference evidence="1" key="1">
    <citation type="submission" date="2020-05" db="EMBL/GenBank/DDBJ databases">
        <authorList>
            <person name="Chiriac C."/>
            <person name="Salcher M."/>
            <person name="Ghai R."/>
            <person name="Kavagutti S V."/>
        </authorList>
    </citation>
    <scope>NUCLEOTIDE SEQUENCE</scope>
</reference>
<organism evidence="1">
    <name type="scientific">freshwater metagenome</name>
    <dbReference type="NCBI Taxonomy" id="449393"/>
    <lineage>
        <taxon>unclassified sequences</taxon>
        <taxon>metagenomes</taxon>
        <taxon>ecological metagenomes</taxon>
    </lineage>
</organism>
<sequence>MPDKLKSIEAELVKVLEEYGPNVEEIFNLGVKIGRELQAKNLPDYRLETFVKKEEIENLRESIRNKKREIADLILNQVHAAIKEIIDEGDSWDVGVGSYYRNDGKFSDEIVKKYFVQFESIQQPQTNGSFETYFRVKGKLEETFNKFEYGTTIEITLDNDSGEDNTSISSERDIQNLYSPSLMIGVEQTLEGLEKLKQFKEAIVKNLMFQIIGRT</sequence>
<evidence type="ECO:0000313" key="1">
    <source>
        <dbReference type="EMBL" id="CAB4719217.1"/>
    </source>
</evidence>
<protein>
    <submittedName>
        <fullName evidence="1">Unannotated protein</fullName>
    </submittedName>
</protein>
<gene>
    <name evidence="1" type="ORF">UFOPK2648_01335</name>
</gene>
<proteinExistence type="predicted"/>
<dbReference type="EMBL" id="CAEZYC010000112">
    <property type="protein sequence ID" value="CAB4719217.1"/>
    <property type="molecule type" value="Genomic_DNA"/>
</dbReference>
<accession>A0A6J6R628</accession>
<name>A0A6J6R628_9ZZZZ</name>